<dbReference type="EMBL" id="BK032647">
    <property type="protein sequence ID" value="DAF53170.1"/>
    <property type="molecule type" value="Genomic_DNA"/>
</dbReference>
<name>A0A8S5SRG5_9CAUD</name>
<protein>
    <submittedName>
        <fullName evidence="1">Uncharacterized protein</fullName>
    </submittedName>
</protein>
<reference evidence="1" key="1">
    <citation type="journal article" date="2021" name="Proc. Natl. Acad. Sci. U.S.A.">
        <title>A Catalog of Tens of Thousands of Viruses from Human Metagenomes Reveals Hidden Associations with Chronic Diseases.</title>
        <authorList>
            <person name="Tisza M.J."/>
            <person name="Buck C.B."/>
        </authorList>
    </citation>
    <scope>NUCLEOTIDE SEQUENCE</scope>
    <source>
        <strain evidence="1">CtLdn10</strain>
    </source>
</reference>
<organism evidence="1">
    <name type="scientific">Siphoviridae sp. ctLdn10</name>
    <dbReference type="NCBI Taxonomy" id="2827847"/>
    <lineage>
        <taxon>Viruses</taxon>
        <taxon>Duplodnaviria</taxon>
        <taxon>Heunggongvirae</taxon>
        <taxon>Uroviricota</taxon>
        <taxon>Caudoviricetes</taxon>
    </lineage>
</organism>
<evidence type="ECO:0000313" key="1">
    <source>
        <dbReference type="EMBL" id="DAF53170.1"/>
    </source>
</evidence>
<accession>A0A8S5SRG5</accession>
<proteinExistence type="predicted"/>
<sequence>MYRLDNVIESWAQVYRPLSHTPERGGKHKTFYRIDTINMQNEFVRNHNTAASPALAFSTLVDAEVSNSKGISYQHTIYFMAKQSAPSLAKTAKQDDALSAEIKFEQDEMVQDLLVWLNAVKRTGTCPVTGRVLAEDEKLAVRYLDLDAAEWSTIPVIYSGWQLCGLSLKSIVPRVGCLNMEKYNKK</sequence>